<evidence type="ECO:0000313" key="4">
    <source>
        <dbReference type="Proteomes" id="UP000249499"/>
    </source>
</evidence>
<dbReference type="EMBL" id="CP117259">
    <property type="protein sequence ID" value="WFR99015.1"/>
    <property type="molecule type" value="Genomic_DNA"/>
</dbReference>
<proteinExistence type="inferred from homology"/>
<dbReference type="AlphaFoldDB" id="A0AAF1KUR2"/>
<dbReference type="SUPFAM" id="SSF63380">
    <property type="entry name" value="Riboflavin synthase domain-like"/>
    <property type="match status" value="1"/>
</dbReference>
<keyword evidence="4" id="KW-1185">Reference proteome</keyword>
<comment type="similarity">
    <text evidence="1">Belongs to the SIP oxidoreductase family.</text>
</comment>
<dbReference type="Pfam" id="PF04954">
    <property type="entry name" value="SIP"/>
    <property type="match status" value="1"/>
</dbReference>
<dbReference type="Gene3D" id="3.40.50.80">
    <property type="entry name" value="Nucleotide-binding domain of ferredoxin-NADP reductase (FNR) module"/>
    <property type="match status" value="1"/>
</dbReference>
<dbReference type="InterPro" id="IPR013113">
    <property type="entry name" value="SIP_FAD-bd"/>
</dbReference>
<dbReference type="PANTHER" id="PTHR30157">
    <property type="entry name" value="FERRIC REDUCTASE, NADPH-DEPENDENT"/>
    <property type="match status" value="1"/>
</dbReference>
<dbReference type="GO" id="GO:0016491">
    <property type="term" value="F:oxidoreductase activity"/>
    <property type="evidence" value="ECO:0007669"/>
    <property type="project" value="InterPro"/>
</dbReference>
<dbReference type="InterPro" id="IPR039374">
    <property type="entry name" value="SIP_fam"/>
</dbReference>
<name>A0AAF1KUR2_9HYPH</name>
<dbReference type="InterPro" id="IPR017927">
    <property type="entry name" value="FAD-bd_FR_type"/>
</dbReference>
<reference evidence="3 4" key="1">
    <citation type="journal article" date="2018" name="Sci. Rep.">
        <title>Rhizobium tumorigenes sp. nov., a novel plant tumorigenic bacterium isolated from cane gall tumors on thornless blackberry.</title>
        <authorList>
            <person name="Kuzmanovi N."/>
            <person name="Smalla K."/>
            <person name="Gronow S."/>
            <person name="PuBawska J."/>
        </authorList>
    </citation>
    <scope>NUCLEOTIDE SEQUENCE [LARGE SCALE GENOMIC DNA]</scope>
    <source>
        <strain evidence="3 4">1078</strain>
    </source>
</reference>
<evidence type="ECO:0000259" key="2">
    <source>
        <dbReference type="PROSITE" id="PS51384"/>
    </source>
</evidence>
<sequence length="351" mass="38184">MMNAAVFTASGVAIPADAAKLLDQLCAQLPDYVVRTSDGATIETTIGGGDIALADNRLIINLQCPTASMLFTIRCMVAEHLFKSAENDELDLRWADGPQVAAVPDLREITVVGARDITPHMRRVTVATDDIGHFSRGGLHVRLLIPPRGRQPVWPRTMPDGRIQWPKGDDALIVRPYTIRNLHPDRGELDIDFVIHEGDHGPGAAWALSAKSGDRAALMGPGGGDMPDVGDIILVGDETALPAIARIAAAAPSDARLRIFVEVSSKADEQPLPTVARCRVVWLHRDKGFSGRLEAIVREQVAAGGEKPFVWVACEQAEARAIRIFLKTEIAYDRDRFSVAAYWQRQQSPVA</sequence>
<organism evidence="3 4">
    <name type="scientific">Rhizobium tumorigenes</name>
    <dbReference type="NCBI Taxonomy" id="2041385"/>
    <lineage>
        <taxon>Bacteria</taxon>
        <taxon>Pseudomonadati</taxon>
        <taxon>Pseudomonadota</taxon>
        <taxon>Alphaproteobacteria</taxon>
        <taxon>Hyphomicrobiales</taxon>
        <taxon>Rhizobiaceae</taxon>
        <taxon>Rhizobium/Agrobacterium group</taxon>
        <taxon>Rhizobium</taxon>
    </lineage>
</organism>
<gene>
    <name evidence="3" type="ORF">PR017_26935</name>
</gene>
<dbReference type="PANTHER" id="PTHR30157:SF0">
    <property type="entry name" value="NADPH-DEPENDENT FERRIC-CHELATE REDUCTASE"/>
    <property type="match status" value="1"/>
</dbReference>
<dbReference type="Gene3D" id="3.30.310.50">
    <property type="entry name" value="Alpha-D-phosphohexomutase, C-terminal domain"/>
    <property type="match status" value="1"/>
</dbReference>
<dbReference type="CDD" id="cd06193">
    <property type="entry name" value="siderophore_interacting"/>
    <property type="match status" value="1"/>
</dbReference>
<keyword evidence="3" id="KW-0614">Plasmid</keyword>
<dbReference type="InterPro" id="IPR007037">
    <property type="entry name" value="SIP_rossman_dom"/>
</dbReference>
<evidence type="ECO:0000313" key="3">
    <source>
        <dbReference type="EMBL" id="WFR99015.1"/>
    </source>
</evidence>
<geneLocation type="plasmid" evidence="3 4">
    <name>unnamed2</name>
</geneLocation>
<dbReference type="KEGG" id="rtu:PR017_26935"/>
<dbReference type="InterPro" id="IPR017938">
    <property type="entry name" value="Riboflavin_synthase-like_b-brl"/>
</dbReference>
<reference evidence="4" key="2">
    <citation type="journal article" date="2023" name="MicrobiologyOpen">
        <title>Genomics of the tumorigenes clade of the family Rhizobiaceae and description of Rhizobium rhododendri sp. nov.</title>
        <authorList>
            <person name="Kuzmanovic N."/>
            <person name="diCenzo G.C."/>
            <person name="Bunk B."/>
            <person name="Sproeer C."/>
            <person name="Fruehling A."/>
            <person name="Neumann-Schaal M."/>
            <person name="Overmann J."/>
            <person name="Smalla K."/>
        </authorList>
    </citation>
    <scope>NUCLEOTIDE SEQUENCE [LARGE SCALE GENOMIC DNA]</scope>
    <source>
        <strain evidence="4">1078</strain>
        <plasmid evidence="4">unnamed2</plasmid>
    </source>
</reference>
<feature type="domain" description="FAD-binding FR-type" evidence="2">
    <location>
        <begin position="104"/>
        <end position="228"/>
    </location>
</feature>
<dbReference type="Pfam" id="PF08021">
    <property type="entry name" value="FAD_binding_9"/>
    <property type="match status" value="1"/>
</dbReference>
<accession>A0AAF1KUR2</accession>
<protein>
    <submittedName>
        <fullName evidence="3">Siderophore-interacting protein</fullName>
    </submittedName>
</protein>
<dbReference type="RefSeq" id="WP_111221155.1">
    <property type="nucleotide sequence ID" value="NZ_CP117259.1"/>
</dbReference>
<dbReference type="InterPro" id="IPR039261">
    <property type="entry name" value="FNR_nucleotide-bd"/>
</dbReference>
<evidence type="ECO:0000256" key="1">
    <source>
        <dbReference type="ARBA" id="ARBA00035644"/>
    </source>
</evidence>
<dbReference type="Gene3D" id="2.40.30.10">
    <property type="entry name" value="Translation factors"/>
    <property type="match status" value="1"/>
</dbReference>
<dbReference type="Proteomes" id="UP000249499">
    <property type="component" value="Plasmid unnamed2"/>
</dbReference>
<dbReference type="PROSITE" id="PS51384">
    <property type="entry name" value="FAD_FR"/>
    <property type="match status" value="1"/>
</dbReference>